<proteinExistence type="predicted"/>
<evidence type="ECO:0000313" key="2">
    <source>
        <dbReference type="EMBL" id="MFD2321526.1"/>
    </source>
</evidence>
<keyword evidence="1" id="KW-0051">Antiviral defense</keyword>
<organism evidence="2 3">
    <name type="scientific">Delftia deserti</name>
    <dbReference type="NCBI Taxonomy" id="1651218"/>
    <lineage>
        <taxon>Bacteria</taxon>
        <taxon>Pseudomonadati</taxon>
        <taxon>Pseudomonadota</taxon>
        <taxon>Betaproteobacteria</taxon>
        <taxon>Burkholderiales</taxon>
        <taxon>Comamonadaceae</taxon>
        <taxon>Delftia</taxon>
    </lineage>
</organism>
<sequence>MATQQQFLDLLSEIEPSQTTKSVCSSAHSTLREKLGNHDTYKNIHLNTYLSGSYARKTALRPQRKDGVIRRPDVDIIVVTNHTTSDLPSDVIKTLRSAVKSLGYKEVAANRRSICVSLGSVEMDVVPVIRDPWQEDGWLIADKSEESWLVTNPRGHNEWATGVNKKAHQNFVPLVKLVKWWRRENLPNLRRPKGFILETLVAEHMDFEEYSYEELFAKFLKSVRDEYGWLVDYGMVPTLKDPSVPDNNVFSRVKPEEFKRFYEMVTMHAKLVQRAQDETDDEKSLALWRRIFGTGFSGTAKSASLLRTATAGAGLGLSFPATAVIPQNKPAGFA</sequence>
<evidence type="ECO:0000313" key="3">
    <source>
        <dbReference type="Proteomes" id="UP001597287"/>
    </source>
</evidence>
<dbReference type="InterPro" id="IPR043519">
    <property type="entry name" value="NT_sf"/>
</dbReference>
<dbReference type="Proteomes" id="UP001597287">
    <property type="component" value="Unassembled WGS sequence"/>
</dbReference>
<dbReference type="Pfam" id="PF18144">
    <property type="entry name" value="SMODS"/>
    <property type="match status" value="1"/>
</dbReference>
<accession>A0ABW5EV76</accession>
<dbReference type="SUPFAM" id="SSF81301">
    <property type="entry name" value="Nucleotidyltransferase"/>
    <property type="match status" value="1"/>
</dbReference>
<dbReference type="Gene3D" id="3.30.460.10">
    <property type="entry name" value="Beta Polymerase, domain 2"/>
    <property type="match status" value="1"/>
</dbReference>
<protein>
    <recommendedName>
        <fullName evidence="4">Nucleotidyltransferase</fullName>
    </recommendedName>
</protein>
<dbReference type="CDD" id="cd05400">
    <property type="entry name" value="NT_2-5OAS_ClassI-CCAase"/>
    <property type="match status" value="1"/>
</dbReference>
<evidence type="ECO:0000256" key="1">
    <source>
        <dbReference type="ARBA" id="ARBA00023118"/>
    </source>
</evidence>
<comment type="caution">
    <text evidence="2">The sequence shown here is derived from an EMBL/GenBank/DDBJ whole genome shotgun (WGS) entry which is preliminary data.</text>
</comment>
<reference evidence="3" key="1">
    <citation type="journal article" date="2019" name="Int. J. Syst. Evol. Microbiol.">
        <title>The Global Catalogue of Microorganisms (GCM) 10K type strain sequencing project: providing services to taxonomists for standard genome sequencing and annotation.</title>
        <authorList>
            <consortium name="The Broad Institute Genomics Platform"/>
            <consortium name="The Broad Institute Genome Sequencing Center for Infectious Disease"/>
            <person name="Wu L."/>
            <person name="Ma J."/>
        </authorList>
    </citation>
    <scope>NUCLEOTIDE SEQUENCE [LARGE SCALE GENOMIC DNA]</scope>
    <source>
        <strain evidence="3">CCUG 62793</strain>
    </source>
</reference>
<gene>
    <name evidence="2" type="ORF">ACFSPV_22790</name>
</gene>
<dbReference type="EMBL" id="JBHUIG010000028">
    <property type="protein sequence ID" value="MFD2321526.1"/>
    <property type="molecule type" value="Genomic_DNA"/>
</dbReference>
<dbReference type="InterPro" id="IPR006116">
    <property type="entry name" value="NT_2-5OAS_ClassI-CCAase"/>
</dbReference>
<evidence type="ECO:0008006" key="4">
    <source>
        <dbReference type="Google" id="ProtNLM"/>
    </source>
</evidence>
<keyword evidence="3" id="KW-1185">Reference proteome</keyword>
<dbReference type="RefSeq" id="WP_380109155.1">
    <property type="nucleotide sequence ID" value="NZ_JBHSIH010000001.1"/>
</dbReference>
<name>A0ABW5EV76_9BURK</name>